<dbReference type="EMBL" id="JBDJPC010000006">
    <property type="protein sequence ID" value="KAL1498269.1"/>
    <property type="molecule type" value="Genomic_DNA"/>
</dbReference>
<sequence>DILLVYPTNHPVMSYQFWQSYVLDSSKRLSSNDNVTWFQQDKVLPYYQINFQFGE</sequence>
<proteinExistence type="predicted"/>
<name>A0ABD1EP52_HYPHA</name>
<dbReference type="Proteomes" id="UP001566132">
    <property type="component" value="Unassembled WGS sequence"/>
</dbReference>
<organism evidence="1 2">
    <name type="scientific">Hypothenemus hampei</name>
    <name type="common">Coffee berry borer</name>
    <dbReference type="NCBI Taxonomy" id="57062"/>
    <lineage>
        <taxon>Eukaryota</taxon>
        <taxon>Metazoa</taxon>
        <taxon>Ecdysozoa</taxon>
        <taxon>Arthropoda</taxon>
        <taxon>Hexapoda</taxon>
        <taxon>Insecta</taxon>
        <taxon>Pterygota</taxon>
        <taxon>Neoptera</taxon>
        <taxon>Endopterygota</taxon>
        <taxon>Coleoptera</taxon>
        <taxon>Polyphaga</taxon>
        <taxon>Cucujiformia</taxon>
        <taxon>Curculionidae</taxon>
        <taxon>Scolytinae</taxon>
        <taxon>Hypothenemus</taxon>
    </lineage>
</organism>
<reference evidence="1 2" key="1">
    <citation type="submission" date="2024-05" db="EMBL/GenBank/DDBJ databases">
        <title>Genetic variation in Jamaican populations of the coffee berry borer (Hypothenemus hampei).</title>
        <authorList>
            <person name="Errbii M."/>
            <person name="Myrie A."/>
        </authorList>
    </citation>
    <scope>NUCLEOTIDE SEQUENCE [LARGE SCALE GENOMIC DNA]</scope>
    <source>
        <strain evidence="1">JA-Hopewell-2020-01-JO</strain>
        <tissue evidence="1">Whole body</tissue>
    </source>
</reference>
<comment type="caution">
    <text evidence="1">The sequence shown here is derived from an EMBL/GenBank/DDBJ whole genome shotgun (WGS) entry which is preliminary data.</text>
</comment>
<protein>
    <submittedName>
        <fullName evidence="1">Uncharacterized protein</fullName>
    </submittedName>
</protein>
<keyword evidence="2" id="KW-1185">Reference proteome</keyword>
<gene>
    <name evidence="1" type="ORF">ABEB36_009093</name>
</gene>
<evidence type="ECO:0000313" key="2">
    <source>
        <dbReference type="Proteomes" id="UP001566132"/>
    </source>
</evidence>
<evidence type="ECO:0000313" key="1">
    <source>
        <dbReference type="EMBL" id="KAL1498269.1"/>
    </source>
</evidence>
<dbReference type="AlphaFoldDB" id="A0ABD1EP52"/>
<feature type="non-terminal residue" evidence="1">
    <location>
        <position position="1"/>
    </location>
</feature>
<accession>A0ABD1EP52</accession>